<dbReference type="EMBL" id="CP011797">
    <property type="protein sequence ID" value="ATX76338.1"/>
    <property type="molecule type" value="Genomic_DNA"/>
</dbReference>
<name>A0A2K8KNF9_9GAMM</name>
<protein>
    <submittedName>
        <fullName evidence="2">Uncharacterized protein</fullName>
    </submittedName>
</protein>
<dbReference type="Proteomes" id="UP000229757">
    <property type="component" value="Chromosome"/>
</dbReference>
<organism evidence="2 3">
    <name type="scientific">Reinekea forsetii</name>
    <dbReference type="NCBI Taxonomy" id="1336806"/>
    <lineage>
        <taxon>Bacteria</taxon>
        <taxon>Pseudomonadati</taxon>
        <taxon>Pseudomonadota</taxon>
        <taxon>Gammaproteobacteria</taxon>
        <taxon>Oceanospirillales</taxon>
        <taxon>Saccharospirillaceae</taxon>
        <taxon>Reinekea</taxon>
    </lineage>
</organism>
<evidence type="ECO:0000256" key="1">
    <source>
        <dbReference type="SAM" id="Phobius"/>
    </source>
</evidence>
<sequence length="76" mass="8761">MQTTGHVRRWNHNAIGRTRAAGLKVLLSFPVVVVFTFYLIRLVGFIHEGLYLFTVRLIYCECWATIRLAIIHAYGP</sequence>
<proteinExistence type="predicted"/>
<evidence type="ECO:0000313" key="2">
    <source>
        <dbReference type="EMBL" id="ATX76338.1"/>
    </source>
</evidence>
<dbReference type="KEGG" id="rfo:REIFOR_01192"/>
<dbReference type="AlphaFoldDB" id="A0A2K8KNF9"/>
<keyword evidence="1" id="KW-0812">Transmembrane</keyword>
<keyword evidence="1" id="KW-1133">Transmembrane helix</keyword>
<keyword evidence="1" id="KW-0472">Membrane</keyword>
<accession>A0A2K8KNF9</accession>
<reference evidence="2 3" key="1">
    <citation type="journal article" date="2017" name="Environ. Microbiol.">
        <title>Genomic and physiological analyses of 'Reinekea forsetii' reveal a versatile opportunistic lifestyle during spring algae blooms.</title>
        <authorList>
            <person name="Avci B."/>
            <person name="Hahnke R.L."/>
            <person name="Chafee M."/>
            <person name="Fischer T."/>
            <person name="Gruber-Vodicka H."/>
            <person name="Tegetmeyer H.E."/>
            <person name="Harder J."/>
            <person name="Fuchs B.M."/>
            <person name="Amann R.I."/>
            <person name="Teeling H."/>
        </authorList>
    </citation>
    <scope>NUCLEOTIDE SEQUENCE [LARGE SCALE GENOMIC DNA]</scope>
    <source>
        <strain evidence="2 3">Hel1_31_D35</strain>
    </source>
</reference>
<evidence type="ECO:0000313" key="3">
    <source>
        <dbReference type="Proteomes" id="UP000229757"/>
    </source>
</evidence>
<feature type="transmembrane region" description="Helical" evidence="1">
    <location>
        <begin position="21"/>
        <end position="44"/>
    </location>
</feature>
<keyword evidence="3" id="KW-1185">Reference proteome</keyword>
<gene>
    <name evidence="2" type="ORF">REIFOR_01192</name>
</gene>